<evidence type="ECO:0000256" key="5">
    <source>
        <dbReference type="ARBA" id="ARBA00022692"/>
    </source>
</evidence>
<dbReference type="Proteomes" id="UP001501074">
    <property type="component" value="Unassembled WGS sequence"/>
</dbReference>
<organism evidence="9 10">
    <name type="scientific">Kineosporia mesophila</name>
    <dbReference type="NCBI Taxonomy" id="566012"/>
    <lineage>
        <taxon>Bacteria</taxon>
        <taxon>Bacillati</taxon>
        <taxon>Actinomycetota</taxon>
        <taxon>Actinomycetes</taxon>
        <taxon>Kineosporiales</taxon>
        <taxon>Kineosporiaceae</taxon>
        <taxon>Kineosporia</taxon>
    </lineage>
</organism>
<dbReference type="Pfam" id="PF01925">
    <property type="entry name" value="TauE"/>
    <property type="match status" value="1"/>
</dbReference>
<comment type="subcellular location">
    <subcellularLocation>
        <location evidence="1 8">Cell membrane</location>
        <topology evidence="1 8">Multi-pass membrane protein</topology>
    </subcellularLocation>
</comment>
<evidence type="ECO:0000256" key="3">
    <source>
        <dbReference type="ARBA" id="ARBA00022448"/>
    </source>
</evidence>
<keyword evidence="4 8" id="KW-1003">Cell membrane</keyword>
<keyword evidence="3" id="KW-0813">Transport</keyword>
<evidence type="ECO:0000313" key="9">
    <source>
        <dbReference type="EMBL" id="GAA3601703.1"/>
    </source>
</evidence>
<feature type="transmembrane region" description="Helical" evidence="8">
    <location>
        <begin position="187"/>
        <end position="203"/>
    </location>
</feature>
<dbReference type="PANTHER" id="PTHR30269">
    <property type="entry name" value="TRANSMEMBRANE PROTEIN YFCA"/>
    <property type="match status" value="1"/>
</dbReference>
<dbReference type="EMBL" id="BAAAZO010000002">
    <property type="protein sequence ID" value="GAA3601703.1"/>
    <property type="molecule type" value="Genomic_DNA"/>
</dbReference>
<dbReference type="PANTHER" id="PTHR30269:SF37">
    <property type="entry name" value="MEMBRANE TRANSPORTER PROTEIN"/>
    <property type="match status" value="1"/>
</dbReference>
<keyword evidence="6 8" id="KW-1133">Transmembrane helix</keyword>
<evidence type="ECO:0000256" key="2">
    <source>
        <dbReference type="ARBA" id="ARBA00009142"/>
    </source>
</evidence>
<evidence type="ECO:0000313" key="10">
    <source>
        <dbReference type="Proteomes" id="UP001501074"/>
    </source>
</evidence>
<evidence type="ECO:0000256" key="7">
    <source>
        <dbReference type="ARBA" id="ARBA00023136"/>
    </source>
</evidence>
<name>A0ABP6ZBF8_9ACTN</name>
<gene>
    <name evidence="9" type="ORF">GCM10022223_16820</name>
</gene>
<comment type="similarity">
    <text evidence="2 8">Belongs to the 4-toluene sulfonate uptake permease (TSUP) (TC 2.A.102) family.</text>
</comment>
<comment type="caution">
    <text evidence="9">The sequence shown here is derived from an EMBL/GenBank/DDBJ whole genome shotgun (WGS) entry which is preliminary data.</text>
</comment>
<feature type="transmembrane region" description="Helical" evidence="8">
    <location>
        <begin position="20"/>
        <end position="39"/>
    </location>
</feature>
<evidence type="ECO:0000256" key="8">
    <source>
        <dbReference type="RuleBase" id="RU363041"/>
    </source>
</evidence>
<keyword evidence="5 8" id="KW-0812">Transmembrane</keyword>
<feature type="transmembrane region" description="Helical" evidence="8">
    <location>
        <begin position="157"/>
        <end position="181"/>
    </location>
</feature>
<feature type="transmembrane region" description="Helical" evidence="8">
    <location>
        <begin position="51"/>
        <end position="70"/>
    </location>
</feature>
<evidence type="ECO:0000256" key="6">
    <source>
        <dbReference type="ARBA" id="ARBA00022989"/>
    </source>
</evidence>
<keyword evidence="10" id="KW-1185">Reference proteome</keyword>
<dbReference type="InterPro" id="IPR002781">
    <property type="entry name" value="TM_pro_TauE-like"/>
</dbReference>
<protein>
    <recommendedName>
        <fullName evidence="8">Probable membrane transporter protein</fullName>
    </recommendedName>
</protein>
<evidence type="ECO:0000256" key="1">
    <source>
        <dbReference type="ARBA" id="ARBA00004651"/>
    </source>
</evidence>
<evidence type="ECO:0000256" key="4">
    <source>
        <dbReference type="ARBA" id="ARBA00022475"/>
    </source>
</evidence>
<feature type="transmembrane region" description="Helical" evidence="8">
    <location>
        <begin position="215"/>
        <end position="236"/>
    </location>
</feature>
<keyword evidence="7 8" id="KW-0472">Membrane</keyword>
<proteinExistence type="inferred from homology"/>
<accession>A0ABP6ZBF8</accession>
<sequence>MGFGYAIFSMPLLTMIWGPQEAVCVVIASGFVVEILVLVASGSRPRSSRRAVLELSVWSVPGLLLGAIALTRVPQVPLQILIALAVVLAVLDQLRPRFPGRAVAPAAEPGRWAHSGAAAPMIGAVSGFLSSCTSLGAPPVVLYLNARLREPRRVRDTLVMLSVARLPLSVGILLMTSAWALPSGLPLLWVAAGLGFLIGRRLFELLNADIYQRVTFGLLVAAAAMAVGSVAVGVMAG</sequence>
<dbReference type="InterPro" id="IPR052017">
    <property type="entry name" value="TSUP"/>
</dbReference>
<reference evidence="10" key="1">
    <citation type="journal article" date="2019" name="Int. J. Syst. Evol. Microbiol.">
        <title>The Global Catalogue of Microorganisms (GCM) 10K type strain sequencing project: providing services to taxonomists for standard genome sequencing and annotation.</title>
        <authorList>
            <consortium name="The Broad Institute Genomics Platform"/>
            <consortium name="The Broad Institute Genome Sequencing Center for Infectious Disease"/>
            <person name="Wu L."/>
            <person name="Ma J."/>
        </authorList>
    </citation>
    <scope>NUCLEOTIDE SEQUENCE [LARGE SCALE GENOMIC DNA]</scope>
    <source>
        <strain evidence="10">JCM 16902</strain>
    </source>
</reference>